<dbReference type="VEuPathDB" id="MicrosporidiaDB:NEQG_00264"/>
<dbReference type="AlphaFoldDB" id="I3EJU7"/>
<accession>I3EJU7</accession>
<evidence type="ECO:0000313" key="1">
    <source>
        <dbReference type="EMBL" id="EIJ89494.1"/>
    </source>
</evidence>
<gene>
    <name evidence="1" type="ORF">NEQG_00264</name>
</gene>
<sequence>MLITTGRSVREVVADIIETYSKERRLNLTKENKEYLLRYLLPYTKQSLNIPSTHEIKELSEVLLHEQDHRKIEALLVNSTAEIRKAVYFMLKIKKMGLILSNTTVDSEEMAFSVIKNASVGIYMSWFKDIADGNGSRLKNLIPVGLFDMCFTVYCAGKVYLYLEELCFNKVSPLAQSFFWVVKSHLNAYRESIYTKQVDSMFSFYVKHYERMKWLHRLAHISQEVLMYDEGGMLGGIINKNKAGADGFIVNRKIGNRNSSLIEFIEKLRESPWTESISNEILERYKKPLSDEVIKWMEGYSSDNSFIKENKEERNIWNVFSVVERDIPLSLSINTARNILYIGKTKRILPMLKSFSTLEFSGSIPDSGIFDSEWIDHLHKEAEFKIKSHLFLDYKAYEHLKMIRDVFFLFRSDFAHGLVNLLDGSEYGVDASAVDEILDGCFGHNVTEFVDVIIGEDGLSLVYKEVFPYNVIFGSISQSILSGFELFWNLRKVICGVFKLYKENKSPSTFLLSTKAGEIEYYYFEKIVHALWCFKDMPEESLYNPGKISKKVEDILYHLINTCKETCTLSILRRIQELLIQPITTHSISAIETLLQRISGE</sequence>
<keyword evidence="2" id="KW-1185">Reference proteome</keyword>
<reference evidence="1" key="1">
    <citation type="submission" date="2011-01" db="EMBL/GenBank/DDBJ databases">
        <title>The Genome Sequence of Nematocida parisii strain ERTm3.</title>
        <authorList>
            <consortium name="The Broad Institute Genome Sequencing Platform"/>
            <consortium name="The Broad Institute Genome Sequencing Center for Infectious Disease"/>
            <person name="Cuomo C."/>
            <person name="Troemel E."/>
            <person name="Young S.K."/>
            <person name="Zeng Q."/>
            <person name="Gargeya S."/>
            <person name="Fitzgerald M."/>
            <person name="Haas B."/>
            <person name="Abouelleil A."/>
            <person name="Alvarado L."/>
            <person name="Arachchi H.M."/>
            <person name="Berlin A."/>
            <person name="Chapman S.B."/>
            <person name="Gearin G."/>
            <person name="Goldberg J."/>
            <person name="Griggs A."/>
            <person name="Gujja S."/>
            <person name="Hansen M."/>
            <person name="Heiman D."/>
            <person name="Howarth C."/>
            <person name="Larimer J."/>
            <person name="Lui A."/>
            <person name="MacDonald P.J.P."/>
            <person name="McCowen C."/>
            <person name="Montmayeur A."/>
            <person name="Murphy C."/>
            <person name="Neiman D."/>
            <person name="Pearson M."/>
            <person name="Priest M."/>
            <person name="Roberts A."/>
            <person name="Saif S."/>
            <person name="Shea T."/>
            <person name="Sisk P."/>
            <person name="Stolte C."/>
            <person name="Sykes S."/>
            <person name="Wortman J."/>
            <person name="Nusbaum C."/>
            <person name="Birren B."/>
        </authorList>
    </citation>
    <scope>NUCLEOTIDE SEQUENCE</scope>
    <source>
        <strain evidence="1">ERTm3</strain>
    </source>
</reference>
<dbReference type="OMA" id="GIYMSWF"/>
<evidence type="ECO:0008006" key="3">
    <source>
        <dbReference type="Google" id="ProtNLM"/>
    </source>
</evidence>
<dbReference type="HOGENOM" id="CLU_034213_0_0_1"/>
<dbReference type="InParanoid" id="I3EJU7"/>
<organism evidence="1 2">
    <name type="scientific">Nematocida parisii (strain ERTm3)</name>
    <name type="common">Nematode killer fungus</name>
    <dbReference type="NCBI Taxonomy" id="935791"/>
    <lineage>
        <taxon>Eukaryota</taxon>
        <taxon>Fungi</taxon>
        <taxon>Fungi incertae sedis</taxon>
        <taxon>Microsporidia</taxon>
        <taxon>Nematocida</taxon>
    </lineage>
</organism>
<name>I3EJU7_NEMP3</name>
<protein>
    <recommendedName>
        <fullName evidence="3">Spindle pole body component</fullName>
    </recommendedName>
</protein>
<dbReference type="EMBL" id="GL870876">
    <property type="protein sequence ID" value="EIJ89494.1"/>
    <property type="molecule type" value="Genomic_DNA"/>
</dbReference>
<dbReference type="Proteomes" id="UP000002872">
    <property type="component" value="Unassembled WGS sequence"/>
</dbReference>
<dbReference type="OrthoDB" id="5860513at2759"/>
<evidence type="ECO:0000313" key="2">
    <source>
        <dbReference type="Proteomes" id="UP000002872"/>
    </source>
</evidence>
<proteinExistence type="predicted"/>